<sequence>MTLCSGAVAQSWQADLSRDAAYLAGDVAYPGLGMRFTCHARAPEHGNVIDSIWFESTIAPPSQFLIGFSDPLVPLGPLYRDDLTLFVGQTGYRLPRVSWNELNSGWETLVGVSDRMFAALPNATRLVLQVGNTQAWELPVNGLATSLAQAQAHCTTAWQGAVPAPDLRRMAERFAASNCSDFFTLGPQAIRTANIDGDGIPDIVLDYNAITCDNDNKRPGVCGASLCSVDIFLSRTFAKTGQPEQLLGMSAELVPLSNGNQAVATSGNLSICQSTEPCAFYWYWDGHSFTQLQQ</sequence>
<dbReference type="RefSeq" id="WP_284373582.1">
    <property type="nucleotide sequence ID" value="NZ_BSNL01000001.1"/>
</dbReference>
<keyword evidence="2" id="KW-1185">Reference proteome</keyword>
<evidence type="ECO:0000313" key="1">
    <source>
        <dbReference type="EMBL" id="GLQ27513.1"/>
    </source>
</evidence>
<organism evidence="1 2">
    <name type="scientific">Sulfitobacter pacificus</name>
    <dbReference type="NCBI Taxonomy" id="1499314"/>
    <lineage>
        <taxon>Bacteria</taxon>
        <taxon>Pseudomonadati</taxon>
        <taxon>Pseudomonadota</taxon>
        <taxon>Alphaproteobacteria</taxon>
        <taxon>Rhodobacterales</taxon>
        <taxon>Roseobacteraceae</taxon>
        <taxon>Sulfitobacter</taxon>
    </lineage>
</organism>
<reference evidence="1" key="1">
    <citation type="journal article" date="2014" name="Int. J. Syst. Evol. Microbiol.">
        <title>Complete genome of a new Firmicutes species belonging to the dominant human colonic microbiota ('Ruminococcus bicirculans') reveals two chromosomes and a selective capacity to utilize plant glucans.</title>
        <authorList>
            <consortium name="NISC Comparative Sequencing Program"/>
            <person name="Wegmann U."/>
            <person name="Louis P."/>
            <person name="Goesmann A."/>
            <person name="Henrissat B."/>
            <person name="Duncan S.H."/>
            <person name="Flint H.J."/>
        </authorList>
    </citation>
    <scope>NUCLEOTIDE SEQUENCE</scope>
    <source>
        <strain evidence="1">NBRC 109915</strain>
    </source>
</reference>
<reference evidence="1" key="2">
    <citation type="submission" date="2023-01" db="EMBL/GenBank/DDBJ databases">
        <title>Draft genome sequence of Sulfitobacter pacificus strain NBRC 109915.</title>
        <authorList>
            <person name="Sun Q."/>
            <person name="Mori K."/>
        </authorList>
    </citation>
    <scope>NUCLEOTIDE SEQUENCE</scope>
    <source>
        <strain evidence="1">NBRC 109915</strain>
    </source>
</reference>
<protein>
    <submittedName>
        <fullName evidence="1">Uncharacterized protein</fullName>
    </submittedName>
</protein>
<dbReference type="EMBL" id="BSNL01000001">
    <property type="protein sequence ID" value="GLQ27513.1"/>
    <property type="molecule type" value="Genomic_DNA"/>
</dbReference>
<name>A0ABQ5VK70_9RHOB</name>
<gene>
    <name evidence="1" type="ORF">GCM10007927_23160</name>
</gene>
<accession>A0ABQ5VK70</accession>
<evidence type="ECO:0000313" key="2">
    <source>
        <dbReference type="Proteomes" id="UP001161388"/>
    </source>
</evidence>
<comment type="caution">
    <text evidence="1">The sequence shown here is derived from an EMBL/GenBank/DDBJ whole genome shotgun (WGS) entry which is preliminary data.</text>
</comment>
<proteinExistence type="predicted"/>
<dbReference type="Proteomes" id="UP001161388">
    <property type="component" value="Unassembled WGS sequence"/>
</dbReference>